<organism evidence="5 6">
    <name type="scientific">Candidatus Ordinivivax streblomastigis</name>
    <dbReference type="NCBI Taxonomy" id="2540710"/>
    <lineage>
        <taxon>Bacteria</taxon>
        <taxon>Pseudomonadati</taxon>
        <taxon>Bacteroidota</taxon>
        <taxon>Bacteroidia</taxon>
        <taxon>Bacteroidales</taxon>
        <taxon>Candidatus Ordinivivax</taxon>
    </lineage>
</organism>
<dbReference type="AlphaFoldDB" id="A0A5M8NYN3"/>
<evidence type="ECO:0000256" key="2">
    <source>
        <dbReference type="ARBA" id="ARBA00022598"/>
    </source>
</evidence>
<dbReference type="GO" id="GO:0005524">
    <property type="term" value="F:ATP binding"/>
    <property type="evidence" value="ECO:0007669"/>
    <property type="project" value="UniProtKB-KW"/>
</dbReference>
<dbReference type="PROSITE" id="PS01012">
    <property type="entry name" value="FOLYLPOLYGLU_SYNT_2"/>
    <property type="match status" value="1"/>
</dbReference>
<comment type="caution">
    <text evidence="5">The sequence shown here is derived from an EMBL/GenBank/DDBJ whole genome shotgun (WGS) entry which is preliminary data.</text>
</comment>
<dbReference type="EC" id="6.3.2.17" evidence="5"/>
<reference evidence="5 6" key="1">
    <citation type="submission" date="2019-03" db="EMBL/GenBank/DDBJ databases">
        <title>Single cell metagenomics reveals metabolic interactions within the superorganism composed of flagellate Streblomastix strix and complex community of Bacteroidetes bacteria on its surface.</title>
        <authorList>
            <person name="Treitli S.C."/>
            <person name="Kolisko M."/>
            <person name="Husnik F."/>
            <person name="Keeling P."/>
            <person name="Hampl V."/>
        </authorList>
    </citation>
    <scope>NUCLEOTIDE SEQUENCE [LARGE SCALE GENOMIC DNA]</scope>
    <source>
        <strain evidence="5">St1</strain>
    </source>
</reference>
<dbReference type="InterPro" id="IPR018109">
    <property type="entry name" value="Folylpolyglutamate_synth_CS"/>
</dbReference>
<proteinExistence type="inferred from homology"/>
<evidence type="ECO:0000313" key="5">
    <source>
        <dbReference type="EMBL" id="KAA6301055.1"/>
    </source>
</evidence>
<sequence length="183" mass="20313">MTYNETVEYLCNTAPMFQKIGSAAYKEGMKNSYLIDEHLNHPHTKYKTIHVAGTNGKGSTAHLLASILQEAGYKVGLYTSPHLLDFSERIRVNGQTIDEPFVIKFVAGHKDVFESIQPSFFELTTGMAFADFAEQQVEVAVIKVGLGGRLDCTNIIMPVNFTPILSNTMPPKMSISRKTLNQP</sequence>
<dbReference type="NCBIfam" id="TIGR01499">
    <property type="entry name" value="folC"/>
    <property type="match status" value="1"/>
</dbReference>
<dbReference type="GO" id="GO:0005737">
    <property type="term" value="C:cytoplasm"/>
    <property type="evidence" value="ECO:0007669"/>
    <property type="project" value="TreeGrafter"/>
</dbReference>
<dbReference type="PROSITE" id="PS01011">
    <property type="entry name" value="FOLYLPOLYGLU_SYNT_1"/>
    <property type="match status" value="1"/>
</dbReference>
<dbReference type="SUPFAM" id="SSF53623">
    <property type="entry name" value="MurD-like peptide ligases, catalytic domain"/>
    <property type="match status" value="1"/>
</dbReference>
<dbReference type="EMBL" id="SNRX01000031">
    <property type="protein sequence ID" value="KAA6301055.1"/>
    <property type="molecule type" value="Genomic_DNA"/>
</dbReference>
<dbReference type="InterPro" id="IPR001645">
    <property type="entry name" value="Folylpolyglutamate_synth"/>
</dbReference>
<evidence type="ECO:0000256" key="1">
    <source>
        <dbReference type="ARBA" id="ARBA00008276"/>
    </source>
</evidence>
<dbReference type="GO" id="GO:0008841">
    <property type="term" value="F:dihydrofolate synthase activity"/>
    <property type="evidence" value="ECO:0007669"/>
    <property type="project" value="TreeGrafter"/>
</dbReference>
<dbReference type="PANTHER" id="PTHR11136:SF0">
    <property type="entry name" value="DIHYDROFOLATE SYNTHETASE-RELATED"/>
    <property type="match status" value="1"/>
</dbReference>
<keyword evidence="3" id="KW-0547">Nucleotide-binding</keyword>
<keyword evidence="2 5" id="KW-0436">Ligase</keyword>
<evidence type="ECO:0000256" key="3">
    <source>
        <dbReference type="ARBA" id="ARBA00022741"/>
    </source>
</evidence>
<dbReference type="GO" id="GO:0004326">
    <property type="term" value="F:tetrahydrofolylpolyglutamate synthase activity"/>
    <property type="evidence" value="ECO:0007669"/>
    <property type="project" value="UniProtKB-EC"/>
</dbReference>
<keyword evidence="4" id="KW-0067">ATP-binding</keyword>
<protein>
    <submittedName>
        <fullName evidence="5">Folylpolyglutamate synthase</fullName>
        <ecNumber evidence="5">6.3.2.17</ecNumber>
    </submittedName>
</protein>
<name>A0A5M8NYN3_9BACT</name>
<dbReference type="Gene3D" id="3.40.1190.10">
    <property type="entry name" value="Mur-like, catalytic domain"/>
    <property type="match status" value="1"/>
</dbReference>
<dbReference type="PANTHER" id="PTHR11136">
    <property type="entry name" value="FOLYLPOLYGLUTAMATE SYNTHASE-RELATED"/>
    <property type="match status" value="1"/>
</dbReference>
<gene>
    <name evidence="5" type="ORF">EZS26_002804</name>
</gene>
<comment type="similarity">
    <text evidence="1">Belongs to the folylpolyglutamate synthase family.</text>
</comment>
<dbReference type="InterPro" id="IPR036565">
    <property type="entry name" value="Mur-like_cat_sf"/>
</dbReference>
<evidence type="ECO:0000256" key="4">
    <source>
        <dbReference type="ARBA" id="ARBA00022840"/>
    </source>
</evidence>
<dbReference type="Proteomes" id="UP000324575">
    <property type="component" value="Unassembled WGS sequence"/>
</dbReference>
<evidence type="ECO:0000313" key="6">
    <source>
        <dbReference type="Proteomes" id="UP000324575"/>
    </source>
</evidence>
<accession>A0A5M8NYN3</accession>